<comment type="caution">
    <text evidence="5">The sequence shown here is derived from an EMBL/GenBank/DDBJ whole genome shotgun (WGS) entry which is preliminary data.</text>
</comment>
<dbReference type="AlphaFoldDB" id="A0A556MYJ1"/>
<organism evidence="5 6">
    <name type="scientific">Fluviicola chungangensis</name>
    <dbReference type="NCBI Taxonomy" id="2597671"/>
    <lineage>
        <taxon>Bacteria</taxon>
        <taxon>Pseudomonadati</taxon>
        <taxon>Bacteroidota</taxon>
        <taxon>Flavobacteriia</taxon>
        <taxon>Flavobacteriales</taxon>
        <taxon>Crocinitomicaceae</taxon>
        <taxon>Fluviicola</taxon>
    </lineage>
</organism>
<keyword evidence="2" id="KW-0521">NADP</keyword>
<name>A0A556MYJ1_9FLAO</name>
<comment type="similarity">
    <text evidence="1">Belongs to the nitroreductase family.</text>
</comment>
<dbReference type="Pfam" id="PF00881">
    <property type="entry name" value="Nitroreductase"/>
    <property type="match status" value="1"/>
</dbReference>
<dbReference type="PANTHER" id="PTHR43673">
    <property type="entry name" value="NAD(P)H NITROREDUCTASE YDGI-RELATED"/>
    <property type="match status" value="1"/>
</dbReference>
<keyword evidence="6" id="KW-1185">Reference proteome</keyword>
<evidence type="ECO:0000313" key="6">
    <source>
        <dbReference type="Proteomes" id="UP000316008"/>
    </source>
</evidence>
<dbReference type="InterPro" id="IPR000415">
    <property type="entry name" value="Nitroreductase-like"/>
</dbReference>
<dbReference type="InterPro" id="IPR029479">
    <property type="entry name" value="Nitroreductase"/>
</dbReference>
<evidence type="ECO:0000256" key="3">
    <source>
        <dbReference type="ARBA" id="ARBA00023002"/>
    </source>
</evidence>
<dbReference type="InterPro" id="IPR033878">
    <property type="entry name" value="NfsB-like"/>
</dbReference>
<dbReference type="EMBL" id="VLPL01000004">
    <property type="protein sequence ID" value="TSJ44987.1"/>
    <property type="molecule type" value="Genomic_DNA"/>
</dbReference>
<dbReference type="CDD" id="cd02149">
    <property type="entry name" value="NfsB-like"/>
    <property type="match status" value="1"/>
</dbReference>
<accession>A0A556MYJ1</accession>
<gene>
    <name evidence="5" type="ORF">FO442_10350</name>
</gene>
<evidence type="ECO:0000256" key="2">
    <source>
        <dbReference type="ARBA" id="ARBA00022857"/>
    </source>
</evidence>
<protein>
    <submittedName>
        <fullName evidence="5">NAD(P)H-dependent oxidoreductase</fullName>
    </submittedName>
</protein>
<dbReference type="GO" id="GO:0016491">
    <property type="term" value="F:oxidoreductase activity"/>
    <property type="evidence" value="ECO:0007669"/>
    <property type="project" value="UniProtKB-KW"/>
</dbReference>
<reference evidence="5 6" key="1">
    <citation type="submission" date="2019-07" db="EMBL/GenBank/DDBJ databases">
        <authorList>
            <person name="Huq M.A."/>
        </authorList>
    </citation>
    <scope>NUCLEOTIDE SEQUENCE [LARGE SCALE GENOMIC DNA]</scope>
    <source>
        <strain evidence="5 6">MAH-3</strain>
    </source>
</reference>
<dbReference type="SUPFAM" id="SSF55469">
    <property type="entry name" value="FMN-dependent nitroreductase-like"/>
    <property type="match status" value="1"/>
</dbReference>
<keyword evidence="3" id="KW-0560">Oxidoreductase</keyword>
<evidence type="ECO:0000259" key="4">
    <source>
        <dbReference type="Pfam" id="PF00881"/>
    </source>
</evidence>
<dbReference type="RefSeq" id="WP_144333108.1">
    <property type="nucleotide sequence ID" value="NZ_VLPL01000004.1"/>
</dbReference>
<dbReference type="Proteomes" id="UP000316008">
    <property type="component" value="Unassembled WGS sequence"/>
</dbReference>
<dbReference type="OrthoDB" id="9809288at2"/>
<evidence type="ECO:0000313" key="5">
    <source>
        <dbReference type="EMBL" id="TSJ44987.1"/>
    </source>
</evidence>
<dbReference type="Gene3D" id="3.40.109.10">
    <property type="entry name" value="NADH Oxidase"/>
    <property type="match status" value="1"/>
</dbReference>
<feature type="domain" description="Nitroreductase" evidence="4">
    <location>
        <begin position="6"/>
        <end position="181"/>
    </location>
</feature>
<proteinExistence type="inferred from homology"/>
<sequence>MKNALAWRYATQKYDPAKKISDGDLQEILEAINSAPTSYGLQPFKLIHVKSPELRAQLRAASFDQSPLTDASDVIVFTVNRNVEDQHIDSYMQRIVEVREVEREKLNRFQQNMIGVLSNLSSAELIAWNTKQAYIGLGFGLVMAAHLGIDSTPMEGFQKDRYDEILGLTDDHAVLVLTFGYRSDEDHTQHHKKVRKTLEQLVTVK</sequence>
<evidence type="ECO:0000256" key="1">
    <source>
        <dbReference type="ARBA" id="ARBA00007118"/>
    </source>
</evidence>
<dbReference type="PANTHER" id="PTHR43673:SF10">
    <property type="entry name" value="NADH DEHYDROGENASE_NAD(P)H NITROREDUCTASE XCC3605-RELATED"/>
    <property type="match status" value="1"/>
</dbReference>